<keyword evidence="2" id="KW-1185">Reference proteome</keyword>
<proteinExistence type="predicted"/>
<accession>A0A3D8GKH2</accession>
<name>A0A3D8GKH2_9BACI</name>
<sequence>MIESFVFHAYFLNNFFNVLYKRQNRGTIGVGHVHYDLRFNCKANFQLCPRKYKAFLKTKEEN</sequence>
<organism evidence="1 2">
    <name type="scientific">Neobacillus piezotolerans</name>
    <dbReference type="NCBI Taxonomy" id="2259171"/>
    <lineage>
        <taxon>Bacteria</taxon>
        <taxon>Bacillati</taxon>
        <taxon>Bacillota</taxon>
        <taxon>Bacilli</taxon>
        <taxon>Bacillales</taxon>
        <taxon>Bacillaceae</taxon>
        <taxon>Neobacillus</taxon>
    </lineage>
</organism>
<gene>
    <name evidence="1" type="ORF">DRW41_21025</name>
</gene>
<dbReference type="EMBL" id="QNQT01000016">
    <property type="protein sequence ID" value="RDU34945.1"/>
    <property type="molecule type" value="Genomic_DNA"/>
</dbReference>
<evidence type="ECO:0000313" key="2">
    <source>
        <dbReference type="Proteomes" id="UP000257144"/>
    </source>
</evidence>
<protein>
    <submittedName>
        <fullName evidence="1">Uncharacterized protein</fullName>
    </submittedName>
</protein>
<reference evidence="1 2" key="1">
    <citation type="submission" date="2018-07" db="EMBL/GenBank/DDBJ databases">
        <title>Bacillus sp. YLB-04 draft genome sequence.</title>
        <authorList>
            <person name="Yu L."/>
            <person name="Tang X."/>
        </authorList>
    </citation>
    <scope>NUCLEOTIDE SEQUENCE [LARGE SCALE GENOMIC DNA]</scope>
    <source>
        <strain evidence="1 2">YLB-04</strain>
    </source>
</reference>
<comment type="caution">
    <text evidence="1">The sequence shown here is derived from an EMBL/GenBank/DDBJ whole genome shotgun (WGS) entry which is preliminary data.</text>
</comment>
<evidence type="ECO:0000313" key="1">
    <source>
        <dbReference type="EMBL" id="RDU34945.1"/>
    </source>
</evidence>
<dbReference type="Proteomes" id="UP000257144">
    <property type="component" value="Unassembled WGS sequence"/>
</dbReference>
<dbReference type="AlphaFoldDB" id="A0A3D8GKH2"/>